<dbReference type="AlphaFoldDB" id="A0A841P271"/>
<dbReference type="RefSeq" id="WP_184870847.1">
    <property type="nucleotide sequence ID" value="NZ_JACHEF010000001.1"/>
</dbReference>
<organism evidence="1 2">
    <name type="scientific">Mesorhizobium sangaii</name>
    <dbReference type="NCBI Taxonomy" id="505389"/>
    <lineage>
        <taxon>Bacteria</taxon>
        <taxon>Pseudomonadati</taxon>
        <taxon>Pseudomonadota</taxon>
        <taxon>Alphaproteobacteria</taxon>
        <taxon>Hyphomicrobiales</taxon>
        <taxon>Phyllobacteriaceae</taxon>
        <taxon>Mesorhizobium</taxon>
    </lineage>
</organism>
<name>A0A841P271_9HYPH</name>
<dbReference type="EMBL" id="JACHEF010000001">
    <property type="protein sequence ID" value="MBB6407651.1"/>
    <property type="molecule type" value="Genomic_DNA"/>
</dbReference>
<evidence type="ECO:0000313" key="1">
    <source>
        <dbReference type="EMBL" id="MBB6407651.1"/>
    </source>
</evidence>
<sequence>MADLDHHIAGELAVLQARGAGRHAIEVRHKELCDWAMGQCAQAELVRPIDLYPVVLTDEMVTVRAMWAYLLPEVTTAIKSGLTIEYIAVVRCEDGMTVLMHVDFAEPEDPMIWASSDFYRHFDPEIWAEALESIAVDHNAGIEVADYYPRALADALEPPGPWRRMS</sequence>
<accession>A0A841P271</accession>
<reference evidence="1 2" key="1">
    <citation type="submission" date="2020-08" db="EMBL/GenBank/DDBJ databases">
        <title>Genomic Encyclopedia of Type Strains, Phase IV (KMG-IV): sequencing the most valuable type-strain genomes for metagenomic binning, comparative biology and taxonomic classification.</title>
        <authorList>
            <person name="Goeker M."/>
        </authorList>
    </citation>
    <scope>NUCLEOTIDE SEQUENCE [LARGE SCALE GENOMIC DNA]</scope>
    <source>
        <strain evidence="1 2">DSM 100039</strain>
    </source>
</reference>
<gene>
    <name evidence="1" type="ORF">HNQ71_000295</name>
</gene>
<comment type="caution">
    <text evidence="1">The sequence shown here is derived from an EMBL/GenBank/DDBJ whole genome shotgun (WGS) entry which is preliminary data.</text>
</comment>
<dbReference type="Proteomes" id="UP000556329">
    <property type="component" value="Unassembled WGS sequence"/>
</dbReference>
<evidence type="ECO:0000313" key="2">
    <source>
        <dbReference type="Proteomes" id="UP000556329"/>
    </source>
</evidence>
<keyword evidence="2" id="KW-1185">Reference proteome</keyword>
<protein>
    <submittedName>
        <fullName evidence="1">Uncharacterized protein</fullName>
    </submittedName>
</protein>
<proteinExistence type="predicted"/>